<dbReference type="SMART" id="SM00419">
    <property type="entry name" value="HTH_CRP"/>
    <property type="match status" value="1"/>
</dbReference>
<dbReference type="InterPro" id="IPR000595">
    <property type="entry name" value="cNMP-bd_dom"/>
</dbReference>
<organism evidence="5 6">
    <name type="scientific">Vreelandella alkaliphila</name>
    <dbReference type="NCBI Taxonomy" id="272774"/>
    <lineage>
        <taxon>Bacteria</taxon>
        <taxon>Pseudomonadati</taxon>
        <taxon>Pseudomonadota</taxon>
        <taxon>Gammaproteobacteria</taxon>
        <taxon>Oceanospirillales</taxon>
        <taxon>Halomonadaceae</taxon>
        <taxon>Vreelandella</taxon>
    </lineage>
</organism>
<dbReference type="AlphaFoldDB" id="A0AAJ2RYK2"/>
<dbReference type="InterPro" id="IPR012318">
    <property type="entry name" value="HTH_CRP"/>
</dbReference>
<dbReference type="Gene3D" id="1.10.10.10">
    <property type="entry name" value="Winged helix-like DNA-binding domain superfamily/Winged helix DNA-binding domain"/>
    <property type="match status" value="1"/>
</dbReference>
<dbReference type="GeneID" id="303164048"/>
<dbReference type="PANTHER" id="PTHR24567">
    <property type="entry name" value="CRP FAMILY TRANSCRIPTIONAL REGULATORY PROTEIN"/>
    <property type="match status" value="1"/>
</dbReference>
<evidence type="ECO:0000313" key="6">
    <source>
        <dbReference type="Proteomes" id="UP001276761"/>
    </source>
</evidence>
<dbReference type="InterPro" id="IPR014710">
    <property type="entry name" value="RmlC-like_jellyroll"/>
</dbReference>
<gene>
    <name evidence="5" type="ORF">SIL78_01065</name>
</gene>
<dbReference type="RefSeq" id="WP_198349696.1">
    <property type="nucleotide sequence ID" value="NZ_JABASV010000008.1"/>
</dbReference>
<evidence type="ECO:0000256" key="3">
    <source>
        <dbReference type="ARBA" id="ARBA00023163"/>
    </source>
</evidence>
<keyword evidence="3" id="KW-0804">Transcription</keyword>
<name>A0AAJ2RYK2_9GAMM</name>
<dbReference type="CDD" id="cd00038">
    <property type="entry name" value="CAP_ED"/>
    <property type="match status" value="1"/>
</dbReference>
<sequence length="229" mass="25867">MNTSFTSSHNKSIFASPSLSELELLLTFSQPLFTLRKKTTLIIDGEKFKGLYLVHSGLLKKSQLKKSSENEIITSFFFPGDLIGLDSICEGHYNGSVTSIETSGLSLIKFKKIEDLPITKTSHIQLLKILSKTMRNEHTRLWHTLSQSSDSRLAYFFITMSSKFREQGYSPNSFRLPMSRQDIANYLCMASETVSRIVSRFENEGLLEANGHEYLILNPRGLADIAEKA</sequence>
<reference evidence="5" key="1">
    <citation type="submission" date="2023-11" db="EMBL/GenBank/DDBJ databases">
        <title>MicrobeMod: A computational toolkit for identifying prokaryotic methylation and restriction-modification with nanopore sequencing.</title>
        <authorList>
            <person name="Crits-Christoph A."/>
            <person name="Kang S.C."/>
            <person name="Lee H."/>
            <person name="Ostrov N."/>
        </authorList>
    </citation>
    <scope>NUCLEOTIDE SEQUENCE</scope>
    <source>
        <strain evidence="5">ATCC BAA-953</strain>
    </source>
</reference>
<proteinExistence type="predicted"/>
<keyword evidence="1" id="KW-0805">Transcription regulation</keyword>
<dbReference type="GO" id="GO:0005829">
    <property type="term" value="C:cytosol"/>
    <property type="evidence" value="ECO:0007669"/>
    <property type="project" value="TreeGrafter"/>
</dbReference>
<dbReference type="CDD" id="cd00092">
    <property type="entry name" value="HTH_CRP"/>
    <property type="match status" value="1"/>
</dbReference>
<dbReference type="InterPro" id="IPR036388">
    <property type="entry name" value="WH-like_DNA-bd_sf"/>
</dbReference>
<dbReference type="SUPFAM" id="SSF46785">
    <property type="entry name" value="Winged helix' DNA-binding domain"/>
    <property type="match status" value="1"/>
</dbReference>
<dbReference type="Pfam" id="PF13545">
    <property type="entry name" value="HTH_Crp_2"/>
    <property type="match status" value="1"/>
</dbReference>
<dbReference type="Gene3D" id="2.60.120.10">
    <property type="entry name" value="Jelly Rolls"/>
    <property type="match status" value="1"/>
</dbReference>
<dbReference type="PRINTS" id="PR00034">
    <property type="entry name" value="HTHCRP"/>
</dbReference>
<evidence type="ECO:0000313" key="5">
    <source>
        <dbReference type="EMBL" id="MDX5976145.1"/>
    </source>
</evidence>
<dbReference type="Pfam" id="PF00027">
    <property type="entry name" value="cNMP_binding"/>
    <property type="match status" value="1"/>
</dbReference>
<dbReference type="GO" id="GO:0003677">
    <property type="term" value="F:DNA binding"/>
    <property type="evidence" value="ECO:0007669"/>
    <property type="project" value="UniProtKB-KW"/>
</dbReference>
<feature type="domain" description="HTH crp-type" evidence="4">
    <location>
        <begin position="147"/>
        <end position="220"/>
    </location>
</feature>
<accession>A0AAJ2RYK2</accession>
<dbReference type="Proteomes" id="UP001276761">
    <property type="component" value="Unassembled WGS sequence"/>
</dbReference>
<evidence type="ECO:0000256" key="2">
    <source>
        <dbReference type="ARBA" id="ARBA00023125"/>
    </source>
</evidence>
<comment type="caution">
    <text evidence="5">The sequence shown here is derived from an EMBL/GenBank/DDBJ whole genome shotgun (WGS) entry which is preliminary data.</text>
</comment>
<dbReference type="FunFam" id="1.10.10.10:FF:000028">
    <property type="entry name" value="Fumarate/nitrate reduction transcriptional regulator Fnr"/>
    <property type="match status" value="1"/>
</dbReference>
<dbReference type="InterPro" id="IPR018490">
    <property type="entry name" value="cNMP-bd_dom_sf"/>
</dbReference>
<dbReference type="PROSITE" id="PS51063">
    <property type="entry name" value="HTH_CRP_2"/>
    <property type="match status" value="1"/>
</dbReference>
<dbReference type="InterPro" id="IPR036390">
    <property type="entry name" value="WH_DNA-bd_sf"/>
</dbReference>
<evidence type="ECO:0000259" key="4">
    <source>
        <dbReference type="PROSITE" id="PS51063"/>
    </source>
</evidence>
<dbReference type="InterPro" id="IPR050397">
    <property type="entry name" value="Env_Response_Regulators"/>
</dbReference>
<dbReference type="PANTHER" id="PTHR24567:SF75">
    <property type="entry name" value="FUMARATE AND NITRATE REDUCTION REGULATORY PROTEIN"/>
    <property type="match status" value="1"/>
</dbReference>
<dbReference type="GO" id="GO:0003700">
    <property type="term" value="F:DNA-binding transcription factor activity"/>
    <property type="evidence" value="ECO:0007669"/>
    <property type="project" value="TreeGrafter"/>
</dbReference>
<dbReference type="EMBL" id="JAWXXT010000001">
    <property type="protein sequence ID" value="MDX5976145.1"/>
    <property type="molecule type" value="Genomic_DNA"/>
</dbReference>
<protein>
    <submittedName>
        <fullName evidence="5">Helix-turn-helix domain-containing protein</fullName>
    </submittedName>
</protein>
<evidence type="ECO:0000256" key="1">
    <source>
        <dbReference type="ARBA" id="ARBA00023015"/>
    </source>
</evidence>
<dbReference type="SUPFAM" id="SSF51206">
    <property type="entry name" value="cAMP-binding domain-like"/>
    <property type="match status" value="1"/>
</dbReference>
<keyword evidence="2" id="KW-0238">DNA-binding</keyword>